<keyword evidence="3" id="KW-0131">Cell cycle</keyword>
<reference evidence="3 4" key="1">
    <citation type="submission" date="2020-02" db="EMBL/GenBank/DDBJ databases">
        <authorList>
            <person name="Zhang X.-Y."/>
        </authorList>
    </citation>
    <scope>NUCLEOTIDE SEQUENCE [LARGE SCALE GENOMIC DNA]</scope>
    <source>
        <strain evidence="3 4">C33</strain>
    </source>
</reference>
<dbReference type="SUPFAM" id="SSF52540">
    <property type="entry name" value="P-loop containing nucleoside triphosphate hydrolases"/>
    <property type="match status" value="1"/>
</dbReference>
<dbReference type="InterPro" id="IPR027417">
    <property type="entry name" value="P-loop_NTPase"/>
</dbReference>
<dbReference type="GO" id="GO:0051301">
    <property type="term" value="P:cell division"/>
    <property type="evidence" value="ECO:0007669"/>
    <property type="project" value="UniProtKB-KW"/>
</dbReference>
<name>A0A845VEY9_9GAMM</name>
<sequence>MTDPSVPGPLARWQSLVDEGRLQHDPDQRRRLQDLEDLFGRLSASRQGLIQRLRRRHDGVTGLYLHGQVGRGKTLLMDLLAASLEAARIPVERIHFHRFMDRVHRRLKQREGQRDPLKAIAADIAGRLQVLCFDEFHVSDIGDAMLLGELLQTLFERGVTLVATSNTVPDELYADGLQRARFLPAIEAIKTHCEVIALEAGEDYRLRELSRHPTWRYPLDESRLAELAAEFENLATGEVIREGTVRLQGRDVPARRRAGSVVWFDFDTLCRGHRSSADYIELSRRFSTLLVQDVPALDDSDNDAARRFVHLVDECYDRAVKLIVAAAVPIEQVYSGQRLIQPFERTVSRLIEMQSHDYLALPHRS</sequence>
<evidence type="ECO:0000256" key="2">
    <source>
        <dbReference type="ARBA" id="ARBA00022840"/>
    </source>
</evidence>
<organism evidence="3 4">
    <name type="scientific">Wenzhouxiangella limi</name>
    <dbReference type="NCBI Taxonomy" id="2707351"/>
    <lineage>
        <taxon>Bacteria</taxon>
        <taxon>Pseudomonadati</taxon>
        <taxon>Pseudomonadota</taxon>
        <taxon>Gammaproteobacteria</taxon>
        <taxon>Chromatiales</taxon>
        <taxon>Wenzhouxiangellaceae</taxon>
        <taxon>Wenzhouxiangella</taxon>
    </lineage>
</organism>
<keyword evidence="1" id="KW-0547">Nucleotide-binding</keyword>
<dbReference type="GO" id="GO:0005524">
    <property type="term" value="F:ATP binding"/>
    <property type="evidence" value="ECO:0007669"/>
    <property type="project" value="UniProtKB-KW"/>
</dbReference>
<accession>A0A845VEY9</accession>
<dbReference type="Proteomes" id="UP000484885">
    <property type="component" value="Unassembled WGS sequence"/>
</dbReference>
<dbReference type="AlphaFoldDB" id="A0A845VEY9"/>
<comment type="caution">
    <text evidence="3">The sequence shown here is derived from an EMBL/GenBank/DDBJ whole genome shotgun (WGS) entry which is preliminary data.</text>
</comment>
<gene>
    <name evidence="3" type="ORF">G3I74_08670</name>
</gene>
<keyword evidence="4" id="KW-1185">Reference proteome</keyword>
<dbReference type="Gene3D" id="3.40.50.300">
    <property type="entry name" value="P-loop containing nucleotide triphosphate hydrolases"/>
    <property type="match status" value="1"/>
</dbReference>
<dbReference type="PANTHER" id="PTHR12169:SF6">
    <property type="entry name" value="AFG1-LIKE ATPASE"/>
    <property type="match status" value="1"/>
</dbReference>
<dbReference type="NCBIfam" id="NF040713">
    <property type="entry name" value="ZapE"/>
    <property type="match status" value="1"/>
</dbReference>
<evidence type="ECO:0000313" key="4">
    <source>
        <dbReference type="Proteomes" id="UP000484885"/>
    </source>
</evidence>
<dbReference type="Pfam" id="PF03969">
    <property type="entry name" value="AFG1_ATPase"/>
    <property type="match status" value="1"/>
</dbReference>
<keyword evidence="3" id="KW-0132">Cell division</keyword>
<evidence type="ECO:0000256" key="1">
    <source>
        <dbReference type="ARBA" id="ARBA00022741"/>
    </source>
</evidence>
<dbReference type="GO" id="GO:0005737">
    <property type="term" value="C:cytoplasm"/>
    <property type="evidence" value="ECO:0007669"/>
    <property type="project" value="TreeGrafter"/>
</dbReference>
<keyword evidence="2" id="KW-0067">ATP-binding</keyword>
<dbReference type="InterPro" id="IPR005654">
    <property type="entry name" value="ATPase_AFG1-like"/>
</dbReference>
<dbReference type="PANTHER" id="PTHR12169">
    <property type="entry name" value="ATPASE N2B"/>
    <property type="match status" value="1"/>
</dbReference>
<evidence type="ECO:0000313" key="3">
    <source>
        <dbReference type="EMBL" id="NDY95799.1"/>
    </source>
</evidence>
<dbReference type="GO" id="GO:0016887">
    <property type="term" value="F:ATP hydrolysis activity"/>
    <property type="evidence" value="ECO:0007669"/>
    <property type="project" value="InterPro"/>
</dbReference>
<protein>
    <submittedName>
        <fullName evidence="3">Cell division protein ZapE</fullName>
    </submittedName>
</protein>
<dbReference type="EMBL" id="JAAGSC010000040">
    <property type="protein sequence ID" value="NDY95799.1"/>
    <property type="molecule type" value="Genomic_DNA"/>
</dbReference>
<proteinExistence type="predicted"/>
<dbReference type="RefSeq" id="WP_164211180.1">
    <property type="nucleotide sequence ID" value="NZ_JAAGSC010000040.1"/>
</dbReference>